<dbReference type="Gene3D" id="1.10.357.10">
    <property type="entry name" value="Tetracycline Repressor, domain 2"/>
    <property type="match status" value="1"/>
</dbReference>
<comment type="caution">
    <text evidence="6">The sequence shown here is derived from an EMBL/GenBank/DDBJ whole genome shotgun (WGS) entry which is preliminary data.</text>
</comment>
<dbReference type="EMBL" id="QMIE01000005">
    <property type="protein sequence ID" value="TVM17956.1"/>
    <property type="molecule type" value="Genomic_DNA"/>
</dbReference>
<evidence type="ECO:0000256" key="3">
    <source>
        <dbReference type="ARBA" id="ARBA00023163"/>
    </source>
</evidence>
<evidence type="ECO:0000256" key="4">
    <source>
        <dbReference type="PROSITE-ProRule" id="PRU00335"/>
    </source>
</evidence>
<dbReference type="PRINTS" id="PR00455">
    <property type="entry name" value="HTHTETR"/>
</dbReference>
<evidence type="ECO:0000256" key="1">
    <source>
        <dbReference type="ARBA" id="ARBA00023015"/>
    </source>
</evidence>
<name>A0A7M3MFR5_9BACT</name>
<protein>
    <submittedName>
        <fullName evidence="6">TetR/AcrR family transcriptional regulator</fullName>
    </submittedName>
</protein>
<sequence length="217" mass="23972">MLKRRMLNEQSFKEMRPMGKVEAILDAATSLFAKKGFDQTTVSEIAGKAGVANGTIIYHFKSKENLLYVMSWFTLNSLHKRTRMEVAGASSGLEGVDLYVRAFYGYLGEQPDQLLIYLQNSAVSARHADPLLLSNLQALRTRYLEMLTELVREGLDDGSIAPFETGGPEDVALGIQASLFGAAWMVLCHHQELKPLLRESLAAAYMRLAAEVRGAAT</sequence>
<keyword evidence="2 4" id="KW-0238">DNA-binding</keyword>
<dbReference type="AlphaFoldDB" id="A0A7M3MFR5"/>
<feature type="domain" description="HTH tetR-type" evidence="5">
    <location>
        <begin position="18"/>
        <end position="78"/>
    </location>
</feature>
<dbReference type="InterPro" id="IPR001647">
    <property type="entry name" value="HTH_TetR"/>
</dbReference>
<dbReference type="Pfam" id="PF00440">
    <property type="entry name" value="TetR_N"/>
    <property type="match status" value="1"/>
</dbReference>
<keyword evidence="1" id="KW-0805">Transcription regulation</keyword>
<dbReference type="InterPro" id="IPR009057">
    <property type="entry name" value="Homeodomain-like_sf"/>
</dbReference>
<feature type="DNA-binding region" description="H-T-H motif" evidence="4">
    <location>
        <begin position="41"/>
        <end position="60"/>
    </location>
</feature>
<dbReference type="PANTHER" id="PTHR30055:SF234">
    <property type="entry name" value="HTH-TYPE TRANSCRIPTIONAL REGULATOR BETI"/>
    <property type="match status" value="1"/>
</dbReference>
<evidence type="ECO:0000256" key="2">
    <source>
        <dbReference type="ARBA" id="ARBA00023125"/>
    </source>
</evidence>
<evidence type="ECO:0000313" key="7">
    <source>
        <dbReference type="Proteomes" id="UP000448292"/>
    </source>
</evidence>
<evidence type="ECO:0000313" key="6">
    <source>
        <dbReference type="EMBL" id="TVM17956.1"/>
    </source>
</evidence>
<dbReference type="GO" id="GO:0000976">
    <property type="term" value="F:transcription cis-regulatory region binding"/>
    <property type="evidence" value="ECO:0007669"/>
    <property type="project" value="TreeGrafter"/>
</dbReference>
<dbReference type="Gene3D" id="1.10.10.60">
    <property type="entry name" value="Homeodomain-like"/>
    <property type="match status" value="1"/>
</dbReference>
<organism evidence="6 7">
    <name type="scientific">Oceanidesulfovibrio indonesiensis</name>
    <dbReference type="NCBI Taxonomy" id="54767"/>
    <lineage>
        <taxon>Bacteria</taxon>
        <taxon>Pseudomonadati</taxon>
        <taxon>Thermodesulfobacteriota</taxon>
        <taxon>Desulfovibrionia</taxon>
        <taxon>Desulfovibrionales</taxon>
        <taxon>Desulfovibrionaceae</taxon>
        <taxon>Oceanidesulfovibrio</taxon>
    </lineage>
</organism>
<proteinExistence type="predicted"/>
<dbReference type="InterPro" id="IPR036271">
    <property type="entry name" value="Tet_transcr_reg_TetR-rel_C_sf"/>
</dbReference>
<dbReference type="GO" id="GO:0003700">
    <property type="term" value="F:DNA-binding transcription factor activity"/>
    <property type="evidence" value="ECO:0007669"/>
    <property type="project" value="TreeGrafter"/>
</dbReference>
<dbReference type="Proteomes" id="UP000448292">
    <property type="component" value="Unassembled WGS sequence"/>
</dbReference>
<dbReference type="OrthoDB" id="5394806at2"/>
<dbReference type="SUPFAM" id="SSF48498">
    <property type="entry name" value="Tetracyclin repressor-like, C-terminal domain"/>
    <property type="match status" value="1"/>
</dbReference>
<dbReference type="PANTHER" id="PTHR30055">
    <property type="entry name" value="HTH-TYPE TRANSCRIPTIONAL REGULATOR RUTR"/>
    <property type="match status" value="1"/>
</dbReference>
<dbReference type="InterPro" id="IPR050109">
    <property type="entry name" value="HTH-type_TetR-like_transc_reg"/>
</dbReference>
<dbReference type="SUPFAM" id="SSF46689">
    <property type="entry name" value="Homeodomain-like"/>
    <property type="match status" value="1"/>
</dbReference>
<reference evidence="6 7" key="1">
    <citation type="submission" date="2018-06" db="EMBL/GenBank/DDBJ databases">
        <title>Complete genome of Desulfovibrio indonesiensis P37SLT.</title>
        <authorList>
            <person name="Crispim J.S."/>
            <person name="Vidigal P.M.P."/>
            <person name="Silva L.C.F."/>
            <person name="Laguardia C.N."/>
            <person name="Araujo L.C."/>
            <person name="Dias R.S."/>
            <person name="Sousa M.P."/>
            <person name="Paula S.O."/>
            <person name="Silva C."/>
        </authorList>
    </citation>
    <scope>NUCLEOTIDE SEQUENCE [LARGE SCALE GENOMIC DNA]</scope>
    <source>
        <strain evidence="6 7">P37SLT</strain>
    </source>
</reference>
<accession>A0A7M3MFR5</accession>
<keyword evidence="7" id="KW-1185">Reference proteome</keyword>
<keyword evidence="3" id="KW-0804">Transcription</keyword>
<gene>
    <name evidence="6" type="ORF">DPQ33_07550</name>
</gene>
<evidence type="ECO:0000259" key="5">
    <source>
        <dbReference type="PROSITE" id="PS50977"/>
    </source>
</evidence>
<dbReference type="PROSITE" id="PS50977">
    <property type="entry name" value="HTH_TETR_2"/>
    <property type="match status" value="1"/>
</dbReference>